<name>A0AB34P3T5_LACGS</name>
<accession>A0AB34P3T5</accession>
<organism evidence="1 2">
    <name type="scientific">Lactobacillus gasseri SV-16A-US</name>
    <dbReference type="NCBI Taxonomy" id="575604"/>
    <lineage>
        <taxon>Bacteria</taxon>
        <taxon>Bacillati</taxon>
        <taxon>Bacillota</taxon>
        <taxon>Bacilli</taxon>
        <taxon>Lactobacillales</taxon>
        <taxon>Lactobacillaceae</taxon>
        <taxon>Lactobacillus</taxon>
    </lineage>
</organism>
<dbReference type="Proteomes" id="UP000030761">
    <property type="component" value="Unassembled WGS sequence"/>
</dbReference>
<gene>
    <name evidence="1" type="ORF">HMPREF5175_00977</name>
</gene>
<dbReference type="EMBL" id="KN050674">
    <property type="protein sequence ID" value="KFL98135.1"/>
    <property type="molecule type" value="Genomic_DNA"/>
</dbReference>
<protein>
    <submittedName>
        <fullName evidence="1">6-phospho-beta-glucosidase</fullName>
    </submittedName>
</protein>
<evidence type="ECO:0000313" key="1">
    <source>
        <dbReference type="EMBL" id="KFL98135.1"/>
    </source>
</evidence>
<reference evidence="1 2" key="1">
    <citation type="submission" date="2010-03" db="EMBL/GenBank/DDBJ databases">
        <title>The Genome Sequence of Lactobacillus gasseri strain SV-16A-US.</title>
        <authorList>
            <consortium name="The Broad Institute Genome Sequencing Platform"/>
            <person name="Ward D."/>
            <person name="Earl A."/>
            <person name="Feldgarden M."/>
            <person name="Gevers D."/>
            <person name="Young S.K."/>
            <person name="Zeng Q."/>
            <person name="Koehrsen M."/>
            <person name="Alvarado L."/>
            <person name="Berlin A."/>
            <person name="Bochicchio J."/>
            <person name="Borenstein D."/>
            <person name="Chapman S.B."/>
            <person name="Chen Z."/>
            <person name="Engels R."/>
            <person name="Freedman E."/>
            <person name="Gellesch M."/>
            <person name="Goldberg J."/>
            <person name="Griggs A."/>
            <person name="Gujja S."/>
            <person name="Heilman E."/>
            <person name="Heiman D."/>
            <person name="Hepburn T."/>
            <person name="Howarth C."/>
            <person name="Jen D."/>
            <person name="Larson L."/>
            <person name="Mehta T."/>
            <person name="Park D."/>
            <person name="Pearson M."/>
            <person name="Roberts A."/>
            <person name="Saif S."/>
            <person name="Shea T."/>
            <person name="Shenoy N."/>
            <person name="Sisk P."/>
            <person name="Stolte C."/>
            <person name="Sykes S."/>
            <person name="Thomson T."/>
            <person name="Walk T."/>
            <person name="White J."/>
            <person name="Yandava C."/>
            <person name="Liu Y."/>
            <person name="Xu Q."/>
            <person name="Haas B."/>
            <person name="Nusbaum C."/>
            <person name="Birren B."/>
        </authorList>
    </citation>
    <scope>NUCLEOTIDE SEQUENCE [LARGE SCALE GENOMIC DNA]</scope>
    <source>
        <strain evidence="1 2">SV-16A-US</strain>
    </source>
</reference>
<evidence type="ECO:0000313" key="2">
    <source>
        <dbReference type="Proteomes" id="UP000030761"/>
    </source>
</evidence>
<proteinExistence type="predicted"/>
<dbReference type="AlphaFoldDB" id="A0AB34P3T5"/>
<sequence length="55" mass="6251">MLGSFSLIIFSSYNAIFKGACSDNGKGSYKRYKKDSFDYYKQVIESNGTNLNYSE</sequence>